<name>X1E5X0_9ZZZZ</name>
<reference evidence="1" key="1">
    <citation type="journal article" date="2014" name="Front. Microbiol.">
        <title>High frequency of phylogenetically diverse reductive dehalogenase-homologous genes in deep subseafloor sedimentary metagenomes.</title>
        <authorList>
            <person name="Kawai M."/>
            <person name="Futagami T."/>
            <person name="Toyoda A."/>
            <person name="Takaki Y."/>
            <person name="Nishi S."/>
            <person name="Hori S."/>
            <person name="Arai W."/>
            <person name="Tsubouchi T."/>
            <person name="Morono Y."/>
            <person name="Uchiyama I."/>
            <person name="Ito T."/>
            <person name="Fujiyama A."/>
            <person name="Inagaki F."/>
            <person name="Takami H."/>
        </authorList>
    </citation>
    <scope>NUCLEOTIDE SEQUENCE</scope>
    <source>
        <strain evidence="1">Expedition CK06-06</strain>
    </source>
</reference>
<sequence>MNTKFKKIINKYRVNLWRLSRYFLKTKVKKIEAMIIIMSSYTIPINIR</sequence>
<protein>
    <submittedName>
        <fullName evidence="1">Uncharacterized protein</fullName>
    </submittedName>
</protein>
<comment type="caution">
    <text evidence="1">The sequence shown here is derived from an EMBL/GenBank/DDBJ whole genome shotgun (WGS) entry which is preliminary data.</text>
</comment>
<gene>
    <name evidence="1" type="ORF">S01H4_52428</name>
</gene>
<evidence type="ECO:0000313" key="1">
    <source>
        <dbReference type="EMBL" id="GAH12579.1"/>
    </source>
</evidence>
<proteinExistence type="predicted"/>
<accession>X1E5X0</accession>
<dbReference type="AlphaFoldDB" id="X1E5X0"/>
<feature type="non-terminal residue" evidence="1">
    <location>
        <position position="48"/>
    </location>
</feature>
<organism evidence="1">
    <name type="scientific">marine sediment metagenome</name>
    <dbReference type="NCBI Taxonomy" id="412755"/>
    <lineage>
        <taxon>unclassified sequences</taxon>
        <taxon>metagenomes</taxon>
        <taxon>ecological metagenomes</taxon>
    </lineage>
</organism>
<dbReference type="EMBL" id="BART01029953">
    <property type="protein sequence ID" value="GAH12579.1"/>
    <property type="molecule type" value="Genomic_DNA"/>
</dbReference>